<dbReference type="InterPro" id="IPR010359">
    <property type="entry name" value="IrrE_HExxH"/>
</dbReference>
<accession>A0A3S4WLH4</accession>
<evidence type="ECO:0000259" key="2">
    <source>
        <dbReference type="PROSITE" id="PS50943"/>
    </source>
</evidence>
<dbReference type="PROSITE" id="PS50943">
    <property type="entry name" value="HTH_CROC1"/>
    <property type="match status" value="1"/>
</dbReference>
<dbReference type="CDD" id="cd00093">
    <property type="entry name" value="HTH_XRE"/>
    <property type="match status" value="1"/>
</dbReference>
<name>A0A3S4WLH4_ACTVI</name>
<dbReference type="PANTHER" id="PTHR43236">
    <property type="entry name" value="ANTITOXIN HIGA1"/>
    <property type="match status" value="1"/>
</dbReference>
<dbReference type="AlphaFoldDB" id="A0A3S4WLH4"/>
<dbReference type="GO" id="GO:0003677">
    <property type="term" value="F:DNA binding"/>
    <property type="evidence" value="ECO:0007669"/>
    <property type="project" value="InterPro"/>
</dbReference>
<evidence type="ECO:0000256" key="1">
    <source>
        <dbReference type="ARBA" id="ARBA00007227"/>
    </source>
</evidence>
<dbReference type="Gene3D" id="1.10.260.40">
    <property type="entry name" value="lambda repressor-like DNA-binding domains"/>
    <property type="match status" value="1"/>
</dbReference>
<dbReference type="InterPro" id="IPR001387">
    <property type="entry name" value="Cro/C1-type_HTH"/>
</dbReference>
<dbReference type="Pfam" id="PF13560">
    <property type="entry name" value="HTH_31"/>
    <property type="match status" value="1"/>
</dbReference>
<evidence type="ECO:0000313" key="3">
    <source>
        <dbReference type="EMBL" id="VEI18443.1"/>
    </source>
</evidence>
<feature type="domain" description="HTH cro/C1-type" evidence="2">
    <location>
        <begin position="15"/>
        <end position="69"/>
    </location>
</feature>
<protein>
    <submittedName>
        <fullName evidence="3">Plasmid maintenance system antidote protein</fullName>
    </submittedName>
</protein>
<dbReference type="SUPFAM" id="SSF47413">
    <property type="entry name" value="lambda repressor-like DNA-binding domains"/>
    <property type="match status" value="1"/>
</dbReference>
<dbReference type="PANTHER" id="PTHR43236:SF1">
    <property type="entry name" value="BLL7220 PROTEIN"/>
    <property type="match status" value="1"/>
</dbReference>
<dbReference type="InterPro" id="IPR010982">
    <property type="entry name" value="Lambda_DNA-bd_dom_sf"/>
</dbReference>
<dbReference type="EMBL" id="LR134477">
    <property type="protein sequence ID" value="VEI18443.1"/>
    <property type="molecule type" value="Genomic_DNA"/>
</dbReference>
<proteinExistence type="inferred from homology"/>
<dbReference type="KEGG" id="avc:NCTC10951_02720"/>
<reference evidence="3 4" key="1">
    <citation type="submission" date="2018-12" db="EMBL/GenBank/DDBJ databases">
        <authorList>
            <consortium name="Pathogen Informatics"/>
        </authorList>
    </citation>
    <scope>NUCLEOTIDE SEQUENCE [LARGE SCALE GENOMIC DNA]</scope>
    <source>
        <strain evidence="3 4">NCTC10951</strain>
    </source>
</reference>
<dbReference type="Pfam" id="PF06114">
    <property type="entry name" value="Peptidase_M78"/>
    <property type="match status" value="1"/>
</dbReference>
<comment type="similarity">
    <text evidence="1">Belongs to the short-chain fatty acyl-CoA assimilation regulator (ScfR) family.</text>
</comment>
<evidence type="ECO:0000313" key="4">
    <source>
        <dbReference type="Proteomes" id="UP000268658"/>
    </source>
</evidence>
<gene>
    <name evidence="3" type="ORF">NCTC10951_02720</name>
</gene>
<dbReference type="Proteomes" id="UP000268658">
    <property type="component" value="Chromosome"/>
</dbReference>
<dbReference type="SMART" id="SM00530">
    <property type="entry name" value="HTH_XRE"/>
    <property type="match status" value="1"/>
</dbReference>
<dbReference type="RefSeq" id="WP_164719401.1">
    <property type="nucleotide sequence ID" value="NZ_JASPER010000007.1"/>
</dbReference>
<sequence>MAADLHATPFRGERLRDLAEMEGLSMRDLAAALGTTQNRISKIVNAKSRLTPDIIEAATTTYGVPAVFFSVVPAQQDQAAITFRKRASSSIRADKRITRLFREAARLWRTASESSGFRTVDMSGLRELVRDNRVEDVAVALRKEDGLGSEDPIPNMVRFTERRGVGVILGLDPLLSQRLTDEYNELGDKDYSGVSSPSRFEDRPLVTTVAPQPGAVTRMTIGHELGHIIFDPDLQVSPRAREIEEKRAYSFASALLLPESMMRRRVYEDMTLNSYLRIKADYGASVSAIVMRAQRLGVISSRRARSLHIQISSRGWRDNEPVPVSDEHPTLLYQATQRAWPVNTIRAAAEDVGVKHSLISAWTETKQPAVTAVRETNTNVVSLTERLASRRCESPSRSVSACSSGRML</sequence>
<organism evidence="3 4">
    <name type="scientific">Actinomyces viscosus</name>
    <dbReference type="NCBI Taxonomy" id="1656"/>
    <lineage>
        <taxon>Bacteria</taxon>
        <taxon>Bacillati</taxon>
        <taxon>Actinomycetota</taxon>
        <taxon>Actinomycetes</taxon>
        <taxon>Actinomycetales</taxon>
        <taxon>Actinomycetaceae</taxon>
        <taxon>Actinomyces</taxon>
    </lineage>
</organism>
<dbReference type="InterPro" id="IPR052345">
    <property type="entry name" value="Rad_response_metalloprotease"/>
</dbReference>